<keyword evidence="2" id="KW-0285">Flavoprotein</keyword>
<dbReference type="InterPro" id="IPR023753">
    <property type="entry name" value="FAD/NAD-binding_dom"/>
</dbReference>
<feature type="domain" description="FAD/NAD(P)-binding" evidence="4">
    <location>
        <begin position="10"/>
        <end position="286"/>
    </location>
</feature>
<evidence type="ECO:0000256" key="2">
    <source>
        <dbReference type="ARBA" id="ARBA00022630"/>
    </source>
</evidence>
<dbReference type="PANTHER" id="PTHR48105">
    <property type="entry name" value="THIOREDOXIN REDUCTASE 1-RELATED-RELATED"/>
    <property type="match status" value="1"/>
</dbReference>
<reference evidence="5 6" key="1">
    <citation type="submission" date="2016-07" db="EMBL/GenBank/DDBJ databases">
        <title>Complete genome sequence of Bradyrhizobium icense LMTR 13T, a potential inoculant strain isolated from lima bean (Phaseolus lunatus) in Peru.</title>
        <authorList>
            <person name="Ormeno-Orrillo E."/>
            <person name="Duran D."/>
            <person name="Rogel M.A."/>
            <person name="Rey L."/>
            <person name="Imperial J."/>
            <person name="Ruiz-Argueso T."/>
            <person name="Martinez-Romero E."/>
        </authorList>
    </citation>
    <scope>NUCLEOTIDE SEQUENCE [LARGE SCALE GENOMIC DNA]</scope>
    <source>
        <strain evidence="5 6">LMTR 13</strain>
    </source>
</reference>
<dbReference type="PRINTS" id="PR00368">
    <property type="entry name" value="FADPNR"/>
</dbReference>
<dbReference type="Gene3D" id="3.50.50.60">
    <property type="entry name" value="FAD/NAD(P)-binding domain"/>
    <property type="match status" value="2"/>
</dbReference>
<dbReference type="SUPFAM" id="SSF51905">
    <property type="entry name" value="FAD/NAD(P)-binding domain"/>
    <property type="match status" value="1"/>
</dbReference>
<dbReference type="PRINTS" id="PR00469">
    <property type="entry name" value="PNDRDTASEII"/>
</dbReference>
<protein>
    <recommendedName>
        <fullName evidence="1">Thioredoxin reductase</fullName>
    </recommendedName>
</protein>
<dbReference type="InterPro" id="IPR036188">
    <property type="entry name" value="FAD/NAD-bd_sf"/>
</dbReference>
<dbReference type="STRING" id="1274631.LMTR13_13330"/>
<dbReference type="Proteomes" id="UP000092839">
    <property type="component" value="Chromosome"/>
</dbReference>
<sequence length="303" mass="32315">MPRVEPGGLDALIVGGGPAGLTCAIYLARYRRKVVVVDSGKSRAALIPETHNYPGFADGVTGTSLLEALTLQARTYGVEIIGDRIAELQRVEGGFEARYSRGIIGAKRAVIASGLVDRDLGDPDLREAVGHGLVRYCPICDGFEATDLRIGVLGSANDAGAKALFLRTFSRQITLLTLDGKDCGEPLSRELSEAGIRLPKARAVGFRRQDKQMIVSLSDGTVEAFDVIYPVLGCEVRSELGRKLGARHNDTGCLEVDAHQRTNVPGLYSVGDAVSDLHQIAVATGHAAVAATDIHNSLPRNFR</sequence>
<dbReference type="AlphaFoldDB" id="A0A1B1URX2"/>
<accession>A0A1B1URX2</accession>
<proteinExistence type="predicted"/>
<dbReference type="EMBL" id="CP016428">
    <property type="protein sequence ID" value="ANW05531.1"/>
    <property type="molecule type" value="Genomic_DNA"/>
</dbReference>
<gene>
    <name evidence="5" type="ORF">LMTR13_13330</name>
</gene>
<dbReference type="InterPro" id="IPR050097">
    <property type="entry name" value="Ferredoxin-NADP_redctase_2"/>
</dbReference>
<evidence type="ECO:0000313" key="6">
    <source>
        <dbReference type="Proteomes" id="UP000092839"/>
    </source>
</evidence>
<keyword evidence="3" id="KW-0560">Oxidoreductase</keyword>
<evidence type="ECO:0000256" key="1">
    <source>
        <dbReference type="ARBA" id="ARBA00018719"/>
    </source>
</evidence>
<dbReference type="Pfam" id="PF07992">
    <property type="entry name" value="Pyr_redox_2"/>
    <property type="match status" value="1"/>
</dbReference>
<name>A0A1B1URX2_9BRAD</name>
<evidence type="ECO:0000313" key="5">
    <source>
        <dbReference type="EMBL" id="ANW05531.1"/>
    </source>
</evidence>
<dbReference type="GO" id="GO:0016491">
    <property type="term" value="F:oxidoreductase activity"/>
    <property type="evidence" value="ECO:0007669"/>
    <property type="project" value="UniProtKB-KW"/>
</dbReference>
<organism evidence="5 6">
    <name type="scientific">Bradyrhizobium icense</name>
    <dbReference type="NCBI Taxonomy" id="1274631"/>
    <lineage>
        <taxon>Bacteria</taxon>
        <taxon>Pseudomonadati</taxon>
        <taxon>Pseudomonadota</taxon>
        <taxon>Alphaproteobacteria</taxon>
        <taxon>Hyphomicrobiales</taxon>
        <taxon>Nitrobacteraceae</taxon>
        <taxon>Bradyrhizobium</taxon>
    </lineage>
</organism>
<evidence type="ECO:0000256" key="3">
    <source>
        <dbReference type="ARBA" id="ARBA00023002"/>
    </source>
</evidence>
<evidence type="ECO:0000259" key="4">
    <source>
        <dbReference type="Pfam" id="PF07992"/>
    </source>
</evidence>
<dbReference type="KEGG" id="bic:LMTR13_13330"/>
<keyword evidence="6" id="KW-1185">Reference proteome</keyword>